<feature type="transmembrane region" description="Helical" evidence="7">
    <location>
        <begin position="475"/>
        <end position="495"/>
    </location>
</feature>
<feature type="transmembrane region" description="Helical" evidence="7">
    <location>
        <begin position="389"/>
        <end position="405"/>
    </location>
</feature>
<evidence type="ECO:0000256" key="3">
    <source>
        <dbReference type="ARBA" id="ARBA00022692"/>
    </source>
</evidence>
<feature type="transmembrane region" description="Helical" evidence="7">
    <location>
        <begin position="107"/>
        <end position="125"/>
    </location>
</feature>
<dbReference type="InterPro" id="IPR020846">
    <property type="entry name" value="MFS_dom"/>
</dbReference>
<feature type="transmembrane region" description="Helical" evidence="7">
    <location>
        <begin position="316"/>
        <end position="337"/>
    </location>
</feature>
<dbReference type="PROSITE" id="PS50850">
    <property type="entry name" value="MFS"/>
    <property type="match status" value="1"/>
</dbReference>
<keyword evidence="2" id="KW-0813">Transport</keyword>
<evidence type="ECO:0000256" key="5">
    <source>
        <dbReference type="ARBA" id="ARBA00023136"/>
    </source>
</evidence>
<evidence type="ECO:0000259" key="8">
    <source>
        <dbReference type="PROSITE" id="PS50850"/>
    </source>
</evidence>
<dbReference type="FunFam" id="1.20.1250.20:FF:000457">
    <property type="entry name" value="Uncharacterized protein"/>
    <property type="match status" value="1"/>
</dbReference>
<keyword evidence="10" id="KW-1185">Reference proteome</keyword>
<keyword evidence="3 7" id="KW-0812">Transmembrane</keyword>
<evidence type="ECO:0000256" key="6">
    <source>
        <dbReference type="SAM" id="MobiDB-lite"/>
    </source>
</evidence>
<dbReference type="PANTHER" id="PTHR23511">
    <property type="entry name" value="SYNAPTIC VESICLE GLYCOPROTEIN 2"/>
    <property type="match status" value="1"/>
</dbReference>
<feature type="transmembrane region" description="Helical" evidence="7">
    <location>
        <begin position="194"/>
        <end position="213"/>
    </location>
</feature>
<dbReference type="PROSITE" id="PS00216">
    <property type="entry name" value="SUGAR_TRANSPORT_1"/>
    <property type="match status" value="1"/>
</dbReference>
<sequence>MDNGPWYSKQESSPLKLSRNASITSPRRMDNSELKLIREYNSQVSIPEHQILSFDHLLDEINFGKFQYWIYGIMALMSISEGAQITIFTLMVPILKNEWHISDSLNSLQASFVFVGYLVGSMLSGQLADRVGRKKPFLISSFFTCLLSLGTIACQEIYSLLTVRALLGILVGLFAPCGVTMISEITPGHLRGRYMGLITLTFAIGQLFGLFVAEYTLISLDEGNWRLLTFWCCLPGFLAWFISLFWLRESPRFALLSGQKDLAYNIIEEMIKSNKSSIQFTDDMKIKLSNWTHAMNRIAKNQNNASIMSLFENNRFFLTILIWFNWFILSFVYYGIVLLLPDILSHIEQTQTGRDKIIQLVISCISDILGAVAAAFFIEIKGFGRKNSLIIFFTIQALTALMAFYDIEHHFIYWATASKFFLSMTFIFSFQYTAEVYPTKIRTTGIGMANGIGRLGGVIMPWICMYMNSQQLRSPFVLFSVLSVITSFSNCFLPFETLGKELE</sequence>
<feature type="transmembrane region" description="Helical" evidence="7">
    <location>
        <begin position="411"/>
        <end position="430"/>
    </location>
</feature>
<feature type="compositionally biased region" description="Polar residues" evidence="6">
    <location>
        <begin position="9"/>
        <end position="20"/>
    </location>
</feature>
<evidence type="ECO:0000313" key="10">
    <source>
        <dbReference type="Proteomes" id="UP000688137"/>
    </source>
</evidence>
<dbReference type="InterPro" id="IPR005829">
    <property type="entry name" value="Sugar_transporter_CS"/>
</dbReference>
<comment type="caution">
    <text evidence="9">The sequence shown here is derived from an EMBL/GenBank/DDBJ whole genome shotgun (WGS) entry which is preliminary data.</text>
</comment>
<feature type="domain" description="Major facilitator superfamily (MFS) profile" evidence="8">
    <location>
        <begin position="70"/>
        <end position="498"/>
    </location>
</feature>
<dbReference type="Proteomes" id="UP000688137">
    <property type="component" value="Unassembled WGS sequence"/>
</dbReference>
<protein>
    <recommendedName>
        <fullName evidence="8">Major facilitator superfamily (MFS) profile domain-containing protein</fullName>
    </recommendedName>
</protein>
<feature type="transmembrane region" description="Helical" evidence="7">
    <location>
        <begin position="225"/>
        <end position="247"/>
    </location>
</feature>
<evidence type="ECO:0000313" key="9">
    <source>
        <dbReference type="EMBL" id="CAD8068631.1"/>
    </source>
</evidence>
<reference evidence="9" key="1">
    <citation type="submission" date="2021-01" db="EMBL/GenBank/DDBJ databases">
        <authorList>
            <consortium name="Genoscope - CEA"/>
            <person name="William W."/>
        </authorList>
    </citation>
    <scope>NUCLEOTIDE SEQUENCE</scope>
</reference>
<keyword evidence="5 7" id="KW-0472">Membrane</keyword>
<feature type="region of interest" description="Disordered" evidence="6">
    <location>
        <begin position="1"/>
        <end position="20"/>
    </location>
</feature>
<dbReference type="GO" id="GO:0016020">
    <property type="term" value="C:membrane"/>
    <property type="evidence" value="ECO:0007669"/>
    <property type="project" value="UniProtKB-SubCell"/>
</dbReference>
<dbReference type="OMA" id="DLQWLKV"/>
<dbReference type="AlphaFoldDB" id="A0A8S1LRP4"/>
<comment type="subcellular location">
    <subcellularLocation>
        <location evidence="1">Membrane</location>
        <topology evidence="1">Multi-pass membrane protein</topology>
    </subcellularLocation>
</comment>
<feature type="transmembrane region" description="Helical" evidence="7">
    <location>
        <begin position="68"/>
        <end position="95"/>
    </location>
</feature>
<organism evidence="9 10">
    <name type="scientific">Paramecium primaurelia</name>
    <dbReference type="NCBI Taxonomy" id="5886"/>
    <lineage>
        <taxon>Eukaryota</taxon>
        <taxon>Sar</taxon>
        <taxon>Alveolata</taxon>
        <taxon>Ciliophora</taxon>
        <taxon>Intramacronucleata</taxon>
        <taxon>Oligohymenophorea</taxon>
        <taxon>Peniculida</taxon>
        <taxon>Parameciidae</taxon>
        <taxon>Paramecium</taxon>
    </lineage>
</organism>
<feature type="transmembrane region" description="Helical" evidence="7">
    <location>
        <begin position="137"/>
        <end position="158"/>
    </location>
</feature>
<proteinExistence type="predicted"/>
<feature type="transmembrane region" description="Helical" evidence="7">
    <location>
        <begin position="164"/>
        <end position="182"/>
    </location>
</feature>
<dbReference type="PANTHER" id="PTHR23511:SF5">
    <property type="entry name" value="MAJOR FACILITATOR-TYPE TRANSPORTER HXNZ-RELATED"/>
    <property type="match status" value="1"/>
</dbReference>
<evidence type="ECO:0000256" key="7">
    <source>
        <dbReference type="SAM" id="Phobius"/>
    </source>
</evidence>
<dbReference type="Pfam" id="PF00083">
    <property type="entry name" value="Sugar_tr"/>
    <property type="match status" value="1"/>
</dbReference>
<accession>A0A8S1LRP4</accession>
<feature type="transmembrane region" description="Helical" evidence="7">
    <location>
        <begin position="357"/>
        <end position="377"/>
    </location>
</feature>
<evidence type="ECO:0000256" key="2">
    <source>
        <dbReference type="ARBA" id="ARBA00022448"/>
    </source>
</evidence>
<dbReference type="EMBL" id="CAJJDM010000041">
    <property type="protein sequence ID" value="CAD8068631.1"/>
    <property type="molecule type" value="Genomic_DNA"/>
</dbReference>
<dbReference type="GO" id="GO:0022857">
    <property type="term" value="F:transmembrane transporter activity"/>
    <property type="evidence" value="ECO:0007669"/>
    <property type="project" value="InterPro"/>
</dbReference>
<evidence type="ECO:0000256" key="1">
    <source>
        <dbReference type="ARBA" id="ARBA00004141"/>
    </source>
</evidence>
<evidence type="ECO:0000256" key="4">
    <source>
        <dbReference type="ARBA" id="ARBA00022989"/>
    </source>
</evidence>
<keyword evidence="4 7" id="KW-1133">Transmembrane helix</keyword>
<name>A0A8S1LRP4_PARPR</name>
<dbReference type="InterPro" id="IPR005828">
    <property type="entry name" value="MFS_sugar_transport-like"/>
</dbReference>
<gene>
    <name evidence="9" type="ORF">PPRIM_AZ9-3.1.T0420256</name>
</gene>